<protein>
    <submittedName>
        <fullName evidence="1">Uncharacterized protein</fullName>
    </submittedName>
</protein>
<reference evidence="1" key="1">
    <citation type="submission" date="2016-08" db="EMBL/GenBank/DDBJ databases">
        <authorList>
            <person name="Ngugi D.K."/>
            <person name="Miyake S."/>
            <person name="Stingl U."/>
        </authorList>
    </citation>
    <scope>NUCLEOTIDE SEQUENCE</scope>
    <source>
        <strain evidence="1">SCG-B11WGA-EpuloA1</strain>
    </source>
</reference>
<comment type="caution">
    <text evidence="1">The sequence shown here is derived from an EMBL/GenBank/DDBJ whole genome shotgun (WGS) entry which is preliminary data.</text>
</comment>
<sequence>MKLLKILLCFTIFSTLSQNIYAKPSEPVSSSKRTSTYTMECDLKKTYYVGDHIEPDIFRYIVYDPTGEDITDSKKLDVEADFDELDNMKTGTYEVTYIIKFDGKVVEIKTYTLRVVSKELIYADTIEFTVGERLTLMDGVELEDGLYLNQVTTKHDIPIKVDKDGNEYAETVGSYDVEYYVTGQVDPFIRRVIITAPSGREVPEINNIASATTINIELGEQLDLKKYITIEDDAPIDWDEVRVYCLGLSSNLIPTAYGVYDLGITYTDEDRNSGRIDLKLRVKPDTISLVHIPNTASEFRSYISNLNHEQHTDLLATLEYNLPFYASDIHDTPLNPDVFAFDDFNDDFFMLRARPLNTSYLSIVKKMEFIEVIPWFLDTKDHWAEAAIYYVAERNLMENDVIEFFPDNEVSLNEAIEYIARVAFYNDAKIVRNKMDIQHLLAPVQYYEFYHDFGHYYSITSPISDVPYINWYSLFEGITRQQMADLIAPVLTSQDYYWGNNYHSFSDNSSESVEILASYGFYRGLLNTEFYGNSLITRGELAVMLMRLDQLLGS</sequence>
<gene>
    <name evidence="1" type="ORF">AN396_02815</name>
</gene>
<organism evidence="1 2">
    <name type="scientific">Candidatus Epulonipiscium fishelsonii</name>
    <dbReference type="NCBI Taxonomy" id="77094"/>
    <lineage>
        <taxon>Bacteria</taxon>
        <taxon>Bacillati</taxon>
        <taxon>Bacillota</taxon>
        <taxon>Clostridia</taxon>
        <taxon>Lachnospirales</taxon>
        <taxon>Lachnospiraceae</taxon>
        <taxon>Candidatus Epulonipiscium</taxon>
    </lineage>
</organism>
<evidence type="ECO:0000313" key="2">
    <source>
        <dbReference type="Proteomes" id="UP000188605"/>
    </source>
</evidence>
<dbReference type="EMBL" id="LJDB01000026">
    <property type="protein sequence ID" value="ONI41885.1"/>
    <property type="molecule type" value="Genomic_DNA"/>
</dbReference>
<dbReference type="Proteomes" id="UP000188605">
    <property type="component" value="Unassembled WGS sequence"/>
</dbReference>
<evidence type="ECO:0000313" key="1">
    <source>
        <dbReference type="EMBL" id="ONI41885.1"/>
    </source>
</evidence>
<proteinExistence type="predicted"/>
<name>A0ACC8XET7_9FIRM</name>
<keyword evidence="2" id="KW-1185">Reference proteome</keyword>
<accession>A0ACC8XET7</accession>